<dbReference type="AlphaFoldDB" id="A0A847SAJ2"/>
<dbReference type="EMBL" id="JABAIM010000002">
    <property type="protein sequence ID" value="NLR75915.1"/>
    <property type="molecule type" value="Genomic_DNA"/>
</dbReference>
<evidence type="ECO:0000313" key="3">
    <source>
        <dbReference type="Proteomes" id="UP000587991"/>
    </source>
</evidence>
<organism evidence="2 3">
    <name type="scientific">Leeia aquatica</name>
    <dbReference type="NCBI Taxonomy" id="2725557"/>
    <lineage>
        <taxon>Bacteria</taxon>
        <taxon>Pseudomonadati</taxon>
        <taxon>Pseudomonadota</taxon>
        <taxon>Betaproteobacteria</taxon>
        <taxon>Neisseriales</taxon>
        <taxon>Leeiaceae</taxon>
        <taxon>Leeia</taxon>
    </lineage>
</organism>
<protein>
    <recommendedName>
        <fullName evidence="1">Formyl transferase N-terminal domain-containing protein</fullName>
    </recommendedName>
</protein>
<dbReference type="GO" id="GO:0004479">
    <property type="term" value="F:methionyl-tRNA formyltransferase activity"/>
    <property type="evidence" value="ECO:0007669"/>
    <property type="project" value="TreeGrafter"/>
</dbReference>
<dbReference type="InterPro" id="IPR036477">
    <property type="entry name" value="Formyl_transf_N_sf"/>
</dbReference>
<accession>A0A847SAJ2</accession>
<keyword evidence="3" id="KW-1185">Reference proteome</keyword>
<feature type="domain" description="Formyl transferase N-terminal" evidence="1">
    <location>
        <begin position="90"/>
        <end position="170"/>
    </location>
</feature>
<comment type="caution">
    <text evidence="2">The sequence shown here is derived from an EMBL/GenBank/DDBJ whole genome shotgun (WGS) entry which is preliminary data.</text>
</comment>
<evidence type="ECO:0000313" key="2">
    <source>
        <dbReference type="EMBL" id="NLR75915.1"/>
    </source>
</evidence>
<dbReference type="Pfam" id="PF00551">
    <property type="entry name" value="Formyl_trans_N"/>
    <property type="match status" value="1"/>
</dbReference>
<dbReference type="SUPFAM" id="SSF53328">
    <property type="entry name" value="Formyltransferase"/>
    <property type="match status" value="1"/>
</dbReference>
<dbReference type="PANTHER" id="PTHR11138">
    <property type="entry name" value="METHIONYL-TRNA FORMYLTRANSFERASE"/>
    <property type="match status" value="1"/>
</dbReference>
<reference evidence="2 3" key="1">
    <citation type="submission" date="2020-04" db="EMBL/GenBank/DDBJ databases">
        <title>Draft genome of Leeia sp. IMCC25680.</title>
        <authorList>
            <person name="Song J."/>
            <person name="Cho J.-C."/>
        </authorList>
    </citation>
    <scope>NUCLEOTIDE SEQUENCE [LARGE SCALE GENOMIC DNA]</scope>
    <source>
        <strain evidence="2 3">IMCC25680</strain>
    </source>
</reference>
<dbReference type="RefSeq" id="WP_168877542.1">
    <property type="nucleotide sequence ID" value="NZ_JABAIM010000002.1"/>
</dbReference>
<dbReference type="Proteomes" id="UP000587991">
    <property type="component" value="Unassembled WGS sequence"/>
</dbReference>
<dbReference type="PANTHER" id="PTHR11138:SF5">
    <property type="entry name" value="METHIONYL-TRNA FORMYLTRANSFERASE, MITOCHONDRIAL"/>
    <property type="match status" value="1"/>
</dbReference>
<name>A0A847SAJ2_9NEIS</name>
<dbReference type="Gene3D" id="3.40.50.12230">
    <property type="match status" value="1"/>
</dbReference>
<dbReference type="InterPro" id="IPR002376">
    <property type="entry name" value="Formyl_transf_N"/>
</dbReference>
<proteinExistence type="predicted"/>
<evidence type="ECO:0000259" key="1">
    <source>
        <dbReference type="Pfam" id="PF00551"/>
    </source>
</evidence>
<sequence length="252" mass="29028">MSERKKVLVFTAKWIGLKCIEHLLTRFPQDQYVFVVMEPDADLITRYLGEHGQPCFPLSQATLDSLHQQYADGHFDFLLNLWGGHIFKTTTLAKAQHSLNIHPAYLPYCRGRDPIVWAIRYGWPAGVTLHQIAAGVDEGPIIHREEVPYTFPITGAALYEQVAARAWQVFCEQWPRLRSTAWSAIDQPVLPDNRTFRREDLLRDRVLDTQTQPEALDLVRRLLAHDFGDYAAILQHEGKRYSLHCSLQELPE</sequence>
<gene>
    <name evidence="2" type="ORF">HF682_12175</name>
</gene>